<dbReference type="Gene3D" id="3.40.50.720">
    <property type="entry name" value="NAD(P)-binding Rossmann-like Domain"/>
    <property type="match status" value="1"/>
</dbReference>
<accession>A0A1J7BF20</accession>
<dbReference type="SUPFAM" id="SSF51735">
    <property type="entry name" value="NAD(P)-binding Rossmann-fold domains"/>
    <property type="match status" value="1"/>
</dbReference>
<comment type="caution">
    <text evidence="2">The sequence shown here is derived from an EMBL/GenBank/DDBJ whole genome shotgun (WGS) entry which is preliminary data.</text>
</comment>
<dbReference type="InterPro" id="IPR001509">
    <property type="entry name" value="Epimerase_deHydtase"/>
</dbReference>
<dbReference type="PANTHER" id="PTHR43245">
    <property type="entry name" value="BIFUNCTIONAL POLYMYXIN RESISTANCE PROTEIN ARNA"/>
    <property type="match status" value="1"/>
</dbReference>
<proteinExistence type="predicted"/>
<dbReference type="EMBL" id="MLCF01000057">
    <property type="protein sequence ID" value="OIV37283.1"/>
    <property type="molecule type" value="Genomic_DNA"/>
</dbReference>
<dbReference type="STRING" id="1428644.BIV57_11565"/>
<evidence type="ECO:0000313" key="2">
    <source>
        <dbReference type="EMBL" id="OIV37283.1"/>
    </source>
</evidence>
<feature type="domain" description="NAD-dependent epimerase/dehydratase" evidence="1">
    <location>
        <begin position="6"/>
        <end position="242"/>
    </location>
</feature>
<dbReference type="RefSeq" id="WP_071656704.1">
    <property type="nucleotide sequence ID" value="NZ_MLCF01000057.1"/>
</dbReference>
<protein>
    <submittedName>
        <fullName evidence="2">NAD-dependent dehydratase</fullName>
    </submittedName>
</protein>
<reference evidence="2 3" key="1">
    <citation type="submission" date="2016-10" db="EMBL/GenBank/DDBJ databases">
        <title>Genome sequence of Streptomyces gilvigriseus MUSC 26.</title>
        <authorList>
            <person name="Lee L.-H."/>
            <person name="Ser H.-L."/>
        </authorList>
    </citation>
    <scope>NUCLEOTIDE SEQUENCE [LARGE SCALE GENOMIC DNA]</scope>
    <source>
        <strain evidence="2 3">MUSC 26</strain>
    </source>
</reference>
<name>A0A1J7BF20_9ACTN</name>
<evidence type="ECO:0000313" key="3">
    <source>
        <dbReference type="Proteomes" id="UP000243342"/>
    </source>
</evidence>
<evidence type="ECO:0000259" key="1">
    <source>
        <dbReference type="Pfam" id="PF01370"/>
    </source>
</evidence>
<gene>
    <name evidence="2" type="ORF">BIV57_11565</name>
</gene>
<dbReference type="Proteomes" id="UP000243342">
    <property type="component" value="Unassembled WGS sequence"/>
</dbReference>
<dbReference type="AlphaFoldDB" id="A0A1J7BF20"/>
<dbReference type="PANTHER" id="PTHR43245:SF52">
    <property type="entry name" value="NAD-DEPENDENT EPIMERASE_DEHYDRATASE"/>
    <property type="match status" value="1"/>
</dbReference>
<dbReference type="InterPro" id="IPR050177">
    <property type="entry name" value="Lipid_A_modif_metabolic_enz"/>
</dbReference>
<dbReference type="Pfam" id="PF01370">
    <property type="entry name" value="Epimerase"/>
    <property type="match status" value="1"/>
</dbReference>
<keyword evidence="3" id="KW-1185">Reference proteome</keyword>
<dbReference type="InterPro" id="IPR036291">
    <property type="entry name" value="NAD(P)-bd_dom_sf"/>
</dbReference>
<sequence>MAGSTVLVTGVARHLGSRVARALVRAPGVRRVIGVDVEPPPDGLGDAEFVRADLRRPGIAATVAAAGADTVVHLNVNATPLGSAGPRVRSAVKEANVIGTMQLLAACTRTPSVQRLVVKSTTSVYGSAARDPALYSEDMPARVLPSGGYARDAVEVEEYVRGFARRRPDVSVCVLRLANVLGPAADSPLARYFALPVLPTVLGFDPRLQFVHEDDAVDVLRAVALRPRRGVPATSADGTFNIAGDGVLLLSQAARRLGRPMLPLPLPAVTASGQAARTVGATDFSPEQIRLLTHGRVVDTTRMREVLGFAPQYTTAETLADYSAARGRGLLGRSWGIGWSDVRGWIRG</sequence>
<organism evidence="2 3">
    <name type="scientific">Mangrovactinospora gilvigrisea</name>
    <dbReference type="NCBI Taxonomy" id="1428644"/>
    <lineage>
        <taxon>Bacteria</taxon>
        <taxon>Bacillati</taxon>
        <taxon>Actinomycetota</taxon>
        <taxon>Actinomycetes</taxon>
        <taxon>Kitasatosporales</taxon>
        <taxon>Streptomycetaceae</taxon>
        <taxon>Mangrovactinospora</taxon>
    </lineage>
</organism>
<dbReference type="OrthoDB" id="3205647at2"/>